<comment type="caution">
    <text evidence="1">The sequence shown here is derived from an EMBL/GenBank/DDBJ whole genome shotgun (WGS) entry which is preliminary data.</text>
</comment>
<evidence type="ECO:0000313" key="1">
    <source>
        <dbReference type="EMBL" id="GAH84722.1"/>
    </source>
</evidence>
<dbReference type="EMBL" id="BARU01045114">
    <property type="protein sequence ID" value="GAH84722.1"/>
    <property type="molecule type" value="Genomic_DNA"/>
</dbReference>
<organism evidence="1">
    <name type="scientific">marine sediment metagenome</name>
    <dbReference type="NCBI Taxonomy" id="412755"/>
    <lineage>
        <taxon>unclassified sequences</taxon>
        <taxon>metagenomes</taxon>
        <taxon>ecological metagenomes</taxon>
    </lineage>
</organism>
<sequence length="109" mass="12264">MLNQTFNNCNYIEENRDYNSFEGFLQSKMSTIILVNSIIDDLKAGRNNNGNKSAKGASVILTEKIIKKLTSIAEKFGDLNDVAEICVSFFNITGFFSFLDNSNDIKNTY</sequence>
<accession>X1ISL7</accession>
<gene>
    <name evidence="1" type="ORF">S03H2_68577</name>
</gene>
<proteinExistence type="predicted"/>
<name>X1ISL7_9ZZZZ</name>
<reference evidence="1" key="1">
    <citation type="journal article" date="2014" name="Front. Microbiol.">
        <title>High frequency of phylogenetically diverse reductive dehalogenase-homologous genes in deep subseafloor sedimentary metagenomes.</title>
        <authorList>
            <person name="Kawai M."/>
            <person name="Futagami T."/>
            <person name="Toyoda A."/>
            <person name="Takaki Y."/>
            <person name="Nishi S."/>
            <person name="Hori S."/>
            <person name="Arai W."/>
            <person name="Tsubouchi T."/>
            <person name="Morono Y."/>
            <person name="Uchiyama I."/>
            <person name="Ito T."/>
            <person name="Fujiyama A."/>
            <person name="Inagaki F."/>
            <person name="Takami H."/>
        </authorList>
    </citation>
    <scope>NUCLEOTIDE SEQUENCE</scope>
    <source>
        <strain evidence="1">Expedition CK06-06</strain>
    </source>
</reference>
<dbReference type="AlphaFoldDB" id="X1ISL7"/>
<protein>
    <submittedName>
        <fullName evidence="1">Uncharacterized protein</fullName>
    </submittedName>
</protein>